<protein>
    <submittedName>
        <fullName evidence="1">Flagellar hook-length control protein FliK</fullName>
    </submittedName>
</protein>
<dbReference type="Proteomes" id="UP001195965">
    <property type="component" value="Chromosome"/>
</dbReference>
<keyword evidence="1" id="KW-0966">Cell projection</keyword>
<proteinExistence type="predicted"/>
<accession>A0ACD5HIW3</accession>
<name>A0ACD5HIW3_9PROT</name>
<keyword evidence="1" id="KW-0282">Flagellum</keyword>
<reference evidence="1 2" key="1">
    <citation type="journal article" date="2021" name="ISME J.">
        <title>Genomic evolution of the class Acidithiobacillia: deep-branching Proteobacteria living in extreme acidic conditions.</title>
        <authorList>
            <person name="Moya-Beltran A."/>
            <person name="Beard S."/>
            <person name="Rojas-Villalobos C."/>
            <person name="Issotta F."/>
            <person name="Gallardo Y."/>
            <person name="Ulloa R."/>
            <person name="Giaveno A."/>
            <person name="Degli Esposti M."/>
            <person name="Johnson D.B."/>
            <person name="Quatrini R."/>
        </authorList>
    </citation>
    <scope>NUCLEOTIDE SEQUENCE [LARGE SCALE GENOMIC DNA]</scope>
    <source>
        <strain evidence="1 2">GG1-14</strain>
    </source>
</reference>
<evidence type="ECO:0000313" key="1">
    <source>
        <dbReference type="EMBL" id="XRI74785.1"/>
    </source>
</evidence>
<organism evidence="1 2">
    <name type="scientific">Acidithiobacillus montserratensis</name>
    <dbReference type="NCBI Taxonomy" id="2729135"/>
    <lineage>
        <taxon>Bacteria</taxon>
        <taxon>Pseudomonadati</taxon>
        <taxon>Pseudomonadota</taxon>
        <taxon>Acidithiobacillia</taxon>
        <taxon>Acidithiobacillales</taxon>
        <taxon>Acidithiobacillaceae</taxon>
        <taxon>Acidithiobacillus</taxon>
    </lineage>
</organism>
<keyword evidence="2" id="KW-1185">Reference proteome</keyword>
<keyword evidence="1" id="KW-0969">Cilium</keyword>
<gene>
    <name evidence="1" type="ORF">HHS34_006190</name>
</gene>
<sequence length="452" mass="45922">MTAVSIVSPTPSTNTIPGPGSQSSRSVAQSVAHPAAPSAAQTLAGSTSQENQGHAAFAAVMAKQQSREAQHQNTPGSAAGPDARLAGSTKLQPAADTLPGDAAAAMGSAGGKNMPQAVLSKSEQNQSKTHSDSARKKDISAQAPEDLLSSLLPGLAIPLPAPVPVNVVTNPPVNPGLAPSSESPALSKGFLVTYGSAEKPVSPNSPLLHLQTDVMAHDGKASDAAAHTSRQGGLSPGDTGHLPQNLLHDLVTAVSAKQSSVPATINNNLLLDANHGLPKYAAESVSSLSQNNPPTLLTGMLPNNVTPSSPGQVLATPLGANPQWGEALGQQVQWLLGQDIQQAKLQLNPPHLGPLEVHLDIQANGQANATFLSPHPEVLQAISNAIPQLQQSFAAAGMSLGQTNVGADGGGRYFSKNKPASTTSVKTLTEAGDSPAALAMLRVQLGLINAFA</sequence>
<evidence type="ECO:0000313" key="2">
    <source>
        <dbReference type="Proteomes" id="UP001195965"/>
    </source>
</evidence>
<dbReference type="EMBL" id="CP127526">
    <property type="protein sequence ID" value="XRI74785.1"/>
    <property type="molecule type" value="Genomic_DNA"/>
</dbReference>